<dbReference type="AlphaFoldDB" id="A0A4T0W2H4"/>
<feature type="chain" id="PRO_5020665199" evidence="2">
    <location>
        <begin position="23"/>
        <end position="203"/>
    </location>
</feature>
<evidence type="ECO:0000313" key="3">
    <source>
        <dbReference type="EMBL" id="TIC99382.1"/>
    </source>
</evidence>
<reference evidence="3 4" key="1">
    <citation type="journal article" date="2019" name="Genome Biol. Evol.">
        <title>Genomic Plasticity Mediated by Transposable Elements in the Plant Pathogenic Fungus Colletotrichum higginsianum.</title>
        <authorList>
            <person name="Tsushima A."/>
            <person name="Gan P."/>
            <person name="Kumakura N."/>
            <person name="Narusaka M."/>
            <person name="Takano Y."/>
            <person name="Narusaka Y."/>
            <person name="Shirasu K."/>
        </authorList>
    </citation>
    <scope>NUCLEOTIDE SEQUENCE [LARGE SCALE GENOMIC DNA]</scope>
    <source>
        <strain evidence="3 4">MAFF305635-RFP</strain>
    </source>
</reference>
<dbReference type="Proteomes" id="UP000305883">
    <property type="component" value="Unassembled WGS sequence"/>
</dbReference>
<accession>A0A4T0W2H4</accession>
<name>A0A4T0W2H4_9PEZI</name>
<dbReference type="OrthoDB" id="4849347at2759"/>
<evidence type="ECO:0000256" key="1">
    <source>
        <dbReference type="SAM" id="MobiDB-lite"/>
    </source>
</evidence>
<comment type="caution">
    <text evidence="3">The sequence shown here is derived from an EMBL/GenBank/DDBJ whole genome shotgun (WGS) entry which is preliminary data.</text>
</comment>
<sequence>MLLNALLLLLQAGLLVLCTTLGRRDNGRGGYITEAEVEASRIMEEPYNPVRKDGTNTNDPFDKVKYKEKEKLWSNWGTRIGSGGDKPGGLGSRAVADKDYSFTLRDGKDSNDPFDQVKYKELELLPWGRRAVELDAREPGPDDAESATGPPPTKETSSNSNLGRGVEGAEVPESVERYHQESAFGFETGHYSVPGRVAARDFV</sequence>
<protein>
    <submittedName>
        <fullName evidence="3">Uncharacterized protein</fullName>
    </submittedName>
</protein>
<keyword evidence="2" id="KW-0732">Signal</keyword>
<evidence type="ECO:0000256" key="2">
    <source>
        <dbReference type="SAM" id="SignalP"/>
    </source>
</evidence>
<organism evidence="3 4">
    <name type="scientific">Colletotrichum higginsianum</name>
    <dbReference type="NCBI Taxonomy" id="80884"/>
    <lineage>
        <taxon>Eukaryota</taxon>
        <taxon>Fungi</taxon>
        <taxon>Dikarya</taxon>
        <taxon>Ascomycota</taxon>
        <taxon>Pezizomycotina</taxon>
        <taxon>Sordariomycetes</taxon>
        <taxon>Hypocreomycetidae</taxon>
        <taxon>Glomerellales</taxon>
        <taxon>Glomerellaceae</taxon>
        <taxon>Colletotrichum</taxon>
        <taxon>Colletotrichum destructivum species complex</taxon>
    </lineage>
</organism>
<dbReference type="EMBL" id="MWPZ01000004">
    <property type="protein sequence ID" value="TIC99382.1"/>
    <property type="molecule type" value="Genomic_DNA"/>
</dbReference>
<evidence type="ECO:0000313" key="4">
    <source>
        <dbReference type="Proteomes" id="UP000305883"/>
    </source>
</evidence>
<gene>
    <name evidence="3" type="ORF">CH35J_005334</name>
</gene>
<proteinExistence type="predicted"/>
<feature type="signal peptide" evidence="2">
    <location>
        <begin position="1"/>
        <end position="22"/>
    </location>
</feature>
<feature type="region of interest" description="Disordered" evidence="1">
    <location>
        <begin position="137"/>
        <end position="176"/>
    </location>
</feature>